<dbReference type="AlphaFoldDB" id="A0A3P6QS74"/>
<evidence type="ECO:0000256" key="1">
    <source>
        <dbReference type="SAM" id="Phobius"/>
    </source>
</evidence>
<keyword evidence="1" id="KW-0812">Transmembrane</keyword>
<dbReference type="OrthoDB" id="5850978at2759"/>
<protein>
    <recommendedName>
        <fullName evidence="4">G-protein coupled receptors family 1 profile domain-containing protein</fullName>
    </recommendedName>
</protein>
<feature type="transmembrane region" description="Helical" evidence="1">
    <location>
        <begin position="62"/>
        <end position="88"/>
    </location>
</feature>
<keyword evidence="1" id="KW-0472">Membrane</keyword>
<dbReference type="Proteomes" id="UP000267096">
    <property type="component" value="Unassembled WGS sequence"/>
</dbReference>
<evidence type="ECO:0000313" key="2">
    <source>
        <dbReference type="EMBL" id="VDK48867.1"/>
    </source>
</evidence>
<proteinExistence type="predicted"/>
<reference evidence="2 3" key="1">
    <citation type="submission" date="2018-11" db="EMBL/GenBank/DDBJ databases">
        <authorList>
            <consortium name="Pathogen Informatics"/>
        </authorList>
    </citation>
    <scope>NUCLEOTIDE SEQUENCE [LARGE SCALE GENOMIC DNA]</scope>
</reference>
<organism evidence="2 3">
    <name type="scientific">Anisakis simplex</name>
    <name type="common">Herring worm</name>
    <dbReference type="NCBI Taxonomy" id="6269"/>
    <lineage>
        <taxon>Eukaryota</taxon>
        <taxon>Metazoa</taxon>
        <taxon>Ecdysozoa</taxon>
        <taxon>Nematoda</taxon>
        <taxon>Chromadorea</taxon>
        <taxon>Rhabditida</taxon>
        <taxon>Spirurina</taxon>
        <taxon>Ascaridomorpha</taxon>
        <taxon>Ascaridoidea</taxon>
        <taxon>Anisakidae</taxon>
        <taxon>Anisakis</taxon>
        <taxon>Anisakis simplex complex</taxon>
    </lineage>
</organism>
<feature type="transmembrane region" description="Helical" evidence="1">
    <location>
        <begin position="20"/>
        <end position="41"/>
    </location>
</feature>
<accession>A0A3P6QS74</accession>
<dbReference type="EMBL" id="UYRR01031308">
    <property type="protein sequence ID" value="VDK48867.1"/>
    <property type="molecule type" value="Genomic_DNA"/>
</dbReference>
<name>A0A3P6QS74_ANISI</name>
<keyword evidence="3" id="KW-1185">Reference proteome</keyword>
<gene>
    <name evidence="2" type="ORF">ASIM_LOCUS13073</name>
</gene>
<evidence type="ECO:0000313" key="3">
    <source>
        <dbReference type="Proteomes" id="UP000267096"/>
    </source>
</evidence>
<sequence length="165" mass="18940">MAVSLLLIDIFTNHISNTKFAVGTSILLFVNALLAFISARLPFLQCKFRSIIIQRIDKLSQILLMLFSLLALLMSIIMCIESAFIINFYCSINDSNNYYLQYCFNDKIIIHVLLLSMALIQFTVTLITMLMCYRSLHKAYAVYKASSPYSTLIEGNLELFRRHAM</sequence>
<keyword evidence="1" id="KW-1133">Transmembrane helix</keyword>
<feature type="transmembrane region" description="Helical" evidence="1">
    <location>
        <begin position="108"/>
        <end position="133"/>
    </location>
</feature>
<evidence type="ECO:0008006" key="4">
    <source>
        <dbReference type="Google" id="ProtNLM"/>
    </source>
</evidence>